<dbReference type="AlphaFoldDB" id="A0A1F8GBP3"/>
<dbReference type="STRING" id="1802694.A2918_01540"/>
<sequence length="74" mass="8182">MSKLDKKYLKEVCKLGGGTFACSYLGMEAGGAECLKGTSFQRIIDQRRAEKSMWAMGDNCSGHPDFKLTQETIN</sequence>
<comment type="caution">
    <text evidence="1">The sequence shown here is derived from an EMBL/GenBank/DDBJ whole genome shotgun (WGS) entry which is preliminary data.</text>
</comment>
<evidence type="ECO:0000313" key="2">
    <source>
        <dbReference type="Proteomes" id="UP000178227"/>
    </source>
</evidence>
<proteinExistence type="predicted"/>
<protein>
    <submittedName>
        <fullName evidence="1">Uncharacterized protein</fullName>
    </submittedName>
</protein>
<dbReference type="EMBL" id="MGKI01000008">
    <property type="protein sequence ID" value="OGN22802.1"/>
    <property type="molecule type" value="Genomic_DNA"/>
</dbReference>
<name>A0A1F8GBP3_9BACT</name>
<organism evidence="1 2">
    <name type="scientific">Candidatus Yanofskybacteria bacterium RIFCSPLOWO2_01_FULL_42_49</name>
    <dbReference type="NCBI Taxonomy" id="1802694"/>
    <lineage>
        <taxon>Bacteria</taxon>
        <taxon>Candidatus Yanofskyibacteriota</taxon>
    </lineage>
</organism>
<evidence type="ECO:0000313" key="1">
    <source>
        <dbReference type="EMBL" id="OGN22802.1"/>
    </source>
</evidence>
<accession>A0A1F8GBP3</accession>
<gene>
    <name evidence="1" type="ORF">A2918_01540</name>
</gene>
<reference evidence="1 2" key="1">
    <citation type="journal article" date="2016" name="Nat. Commun.">
        <title>Thousands of microbial genomes shed light on interconnected biogeochemical processes in an aquifer system.</title>
        <authorList>
            <person name="Anantharaman K."/>
            <person name="Brown C.T."/>
            <person name="Hug L.A."/>
            <person name="Sharon I."/>
            <person name="Castelle C.J."/>
            <person name="Probst A.J."/>
            <person name="Thomas B.C."/>
            <person name="Singh A."/>
            <person name="Wilkins M.J."/>
            <person name="Karaoz U."/>
            <person name="Brodie E.L."/>
            <person name="Williams K.H."/>
            <person name="Hubbard S.S."/>
            <person name="Banfield J.F."/>
        </authorList>
    </citation>
    <scope>NUCLEOTIDE SEQUENCE [LARGE SCALE GENOMIC DNA]</scope>
</reference>
<dbReference type="Proteomes" id="UP000178227">
    <property type="component" value="Unassembled WGS sequence"/>
</dbReference>